<dbReference type="SMART" id="SM00129">
    <property type="entry name" value="KISc"/>
    <property type="match status" value="1"/>
</dbReference>
<protein>
    <recommendedName>
        <fullName evidence="4">Kinesin motor domain-containing protein</fullName>
    </recommendedName>
</protein>
<dbReference type="Gene3D" id="3.40.850.10">
    <property type="entry name" value="Kinesin motor domain"/>
    <property type="match status" value="1"/>
</dbReference>
<keyword evidence="3" id="KW-0175">Coiled coil</keyword>
<dbReference type="Pfam" id="PF00225">
    <property type="entry name" value="Kinesin"/>
    <property type="match status" value="1"/>
</dbReference>
<keyword evidence="6" id="KW-1185">Reference proteome</keyword>
<evidence type="ECO:0000256" key="1">
    <source>
        <dbReference type="ARBA" id="ARBA00023175"/>
    </source>
</evidence>
<dbReference type="EMBL" id="JBBNAE010000005">
    <property type="protein sequence ID" value="KAK9122510.1"/>
    <property type="molecule type" value="Genomic_DNA"/>
</dbReference>
<feature type="coiled-coil region" evidence="3">
    <location>
        <begin position="454"/>
        <end position="495"/>
    </location>
</feature>
<dbReference type="InterPro" id="IPR027417">
    <property type="entry name" value="P-loop_NTPase"/>
</dbReference>
<dbReference type="PRINTS" id="PR00380">
    <property type="entry name" value="KINESINHEAVY"/>
</dbReference>
<keyword evidence="2" id="KW-0547">Nucleotide-binding</keyword>
<sequence length="986" mass="111050">MESRKSLRNLADSIRSLLGLKTHLTSTWADSVCNIIKDLPSEEPFNDYHLRNLNLKTDSFENKDNDDLGTDVLKIQDDLAALYADLNTLNSCRRQALNDYLDLKGNIRVFCRIRPITEGEKFGSLRPVVAADSCNVVLRLSESKTKHYCFDKVFHPHSSQVEPDYVVLVTEKLTAEVFSEVEPVIKSAVDGYNACIFAYGQTGTGKTFTMEGQPDCPGIVPLAIEALFKQAADSCHSFHFTFSMLEIYMGNLRDLLIPQTAKSTDSVAQCLSVQKDPRGGIEIDNLVTIRVSDFNQAKRLYGLGSRFRSTASTNSNETSSRSHCLTRISMTCFDAPERRRETNKLWMVDLGGSERVLKTKAWGKRLDEGKAINLSLSALGDVINALQRRKSHVPYRNSKLTQVLTDSLGEDSKTLMVVHISPKEEDLCETVCSLGFAARVRSVHLGNVESIEGRAKKEVAMAQLLQRVQQLEYESQDVRNDIKKLKERLHQLTRTEPSPHERVEDQYLSERLPQCKESEERFNIDTAGSFPAKLPRFMRPTICSKKKSGLDQPVEKWMRKRDSNHKMRKRSSSVRAESVTFPLKGISDCGSECGISRTSCLTDYETEYSNNASECEIKMVALPEQKKHQRILAPLKPPFSHESSKKYENGETNKVESSKGLLVNNWLHRLKTEPANALTNGSRRIPAIPLPQKKDRSFEHSTVCKLNFNEMSNIMYSRQEFNNEQLEKLTILEKIRSSVEDLAIDRMQYSSDDTVKKKLGSASVSSCRVEEAINLQEGLDTNSSCCTTIDDAYSGVIHRKDIVMETEWSGQRSSDDSADIMLNVFTTNGLEFCDHTSSTNENICSINQNEKSELEAEYENLPLEVSNEIVAKRISVIEQKDQVEAPTLDEHITAREKGKEDFCDSQNLEVLATACLLDMKSRRALFMNVKAVDEKNYIEISEEQKCPTGMLDLIRSKVQTICASTLLGLGVQNLGLGHDFFDGLML</sequence>
<accession>A0AAP0IW41</accession>
<comment type="caution">
    <text evidence="5">The sequence shown here is derived from an EMBL/GenBank/DDBJ whole genome shotgun (WGS) entry which is preliminary data.</text>
</comment>
<comment type="similarity">
    <text evidence="2">Belongs to the TRAFAC class myosin-kinesin ATPase superfamily. Kinesin family.</text>
</comment>
<feature type="domain" description="Kinesin motor" evidence="4">
    <location>
        <begin position="106"/>
        <end position="443"/>
    </location>
</feature>
<dbReference type="AlphaFoldDB" id="A0AAP0IW41"/>
<dbReference type="GO" id="GO:0015630">
    <property type="term" value="C:microtubule cytoskeleton"/>
    <property type="evidence" value="ECO:0007669"/>
    <property type="project" value="TreeGrafter"/>
</dbReference>
<proteinExistence type="inferred from homology"/>
<keyword evidence="2" id="KW-0067">ATP-binding</keyword>
<dbReference type="GO" id="GO:0008017">
    <property type="term" value="F:microtubule binding"/>
    <property type="evidence" value="ECO:0007669"/>
    <property type="project" value="InterPro"/>
</dbReference>
<evidence type="ECO:0000313" key="6">
    <source>
        <dbReference type="Proteomes" id="UP001417504"/>
    </source>
</evidence>
<name>A0AAP0IW41_9MAGN</name>
<dbReference type="Proteomes" id="UP001417504">
    <property type="component" value="Unassembled WGS sequence"/>
</dbReference>
<dbReference type="InterPro" id="IPR001752">
    <property type="entry name" value="Kinesin_motor_dom"/>
</dbReference>
<organism evidence="5 6">
    <name type="scientific">Stephania japonica</name>
    <dbReference type="NCBI Taxonomy" id="461633"/>
    <lineage>
        <taxon>Eukaryota</taxon>
        <taxon>Viridiplantae</taxon>
        <taxon>Streptophyta</taxon>
        <taxon>Embryophyta</taxon>
        <taxon>Tracheophyta</taxon>
        <taxon>Spermatophyta</taxon>
        <taxon>Magnoliopsida</taxon>
        <taxon>Ranunculales</taxon>
        <taxon>Menispermaceae</taxon>
        <taxon>Menispermoideae</taxon>
        <taxon>Cissampelideae</taxon>
        <taxon>Stephania</taxon>
    </lineage>
</organism>
<dbReference type="PANTHER" id="PTHR47972">
    <property type="entry name" value="KINESIN-LIKE PROTEIN KLP-3"/>
    <property type="match status" value="1"/>
</dbReference>
<gene>
    <name evidence="5" type="ORF">Sjap_012112</name>
</gene>
<dbReference type="InterPro" id="IPR036961">
    <property type="entry name" value="Kinesin_motor_dom_sf"/>
</dbReference>
<reference evidence="5 6" key="1">
    <citation type="submission" date="2024-01" db="EMBL/GenBank/DDBJ databases">
        <title>Genome assemblies of Stephania.</title>
        <authorList>
            <person name="Yang L."/>
        </authorList>
    </citation>
    <scope>NUCLEOTIDE SEQUENCE [LARGE SCALE GENOMIC DNA]</scope>
    <source>
        <strain evidence="5">QJT</strain>
        <tissue evidence="5">Leaf</tissue>
    </source>
</reference>
<feature type="binding site" evidence="2">
    <location>
        <begin position="200"/>
        <end position="207"/>
    </location>
    <ligand>
        <name>ATP</name>
        <dbReference type="ChEBI" id="CHEBI:30616"/>
    </ligand>
</feature>
<keyword evidence="1 2" id="KW-0505">Motor protein</keyword>
<dbReference type="GO" id="GO:0003777">
    <property type="term" value="F:microtubule motor activity"/>
    <property type="evidence" value="ECO:0007669"/>
    <property type="project" value="InterPro"/>
</dbReference>
<dbReference type="GO" id="GO:0005524">
    <property type="term" value="F:ATP binding"/>
    <property type="evidence" value="ECO:0007669"/>
    <property type="project" value="UniProtKB-UniRule"/>
</dbReference>
<dbReference type="InterPro" id="IPR027640">
    <property type="entry name" value="Kinesin-like_fam"/>
</dbReference>
<evidence type="ECO:0000256" key="2">
    <source>
        <dbReference type="PROSITE-ProRule" id="PRU00283"/>
    </source>
</evidence>
<evidence type="ECO:0000259" key="4">
    <source>
        <dbReference type="PROSITE" id="PS50067"/>
    </source>
</evidence>
<dbReference type="GO" id="GO:0007018">
    <property type="term" value="P:microtubule-based movement"/>
    <property type="evidence" value="ECO:0007669"/>
    <property type="project" value="InterPro"/>
</dbReference>
<evidence type="ECO:0000256" key="3">
    <source>
        <dbReference type="SAM" id="Coils"/>
    </source>
</evidence>
<dbReference type="PANTHER" id="PTHR47972:SF23">
    <property type="entry name" value="KINESIN MOTOR DOMAIN-CONTAINING PROTEIN"/>
    <property type="match status" value="1"/>
</dbReference>
<evidence type="ECO:0000313" key="5">
    <source>
        <dbReference type="EMBL" id="KAK9122510.1"/>
    </source>
</evidence>
<dbReference type="SUPFAM" id="SSF52540">
    <property type="entry name" value="P-loop containing nucleoside triphosphate hydrolases"/>
    <property type="match status" value="1"/>
</dbReference>
<dbReference type="PROSITE" id="PS50067">
    <property type="entry name" value="KINESIN_MOTOR_2"/>
    <property type="match status" value="1"/>
</dbReference>